<protein>
    <recommendedName>
        <fullName evidence="6">Small ribosomal subunit protein uS17</fullName>
    </recommendedName>
</protein>
<evidence type="ECO:0000256" key="6">
    <source>
        <dbReference type="HAMAP-Rule" id="MF_01345"/>
    </source>
</evidence>
<dbReference type="HAMAP" id="MF_01345_B">
    <property type="entry name" value="Ribosomal_uS17_B"/>
    <property type="match status" value="1"/>
</dbReference>
<reference evidence="8 9" key="1">
    <citation type="submission" date="2019-02" db="EMBL/GenBank/DDBJ databases">
        <title>Hansschlegelia quercus sp. nov., a novel methylotrophic bacterium from buds of oak (Quercus robur L.).</title>
        <authorList>
            <person name="Agafonova N.V."/>
            <person name="Kaparullina E.N."/>
            <person name="Grouzdev D.S."/>
            <person name="Doronina N.V."/>
        </authorList>
    </citation>
    <scope>NUCLEOTIDE SEQUENCE [LARGE SCALE GENOMIC DNA]</scope>
    <source>
        <strain evidence="8 9">Dub</strain>
    </source>
</reference>
<proteinExistence type="inferred from homology"/>
<sequence>MPKRVLLGTVISDKNAKTVVVKVERRFTHPLLKKTVRRTKHYHAHDEDRRFKVGDLVWIEESKPISKLKRWVVRADVAVDPSVAAPAPSASE</sequence>
<dbReference type="GO" id="GO:0022627">
    <property type="term" value="C:cytosolic small ribosomal subunit"/>
    <property type="evidence" value="ECO:0007669"/>
    <property type="project" value="UniProtKB-UniRule"/>
</dbReference>
<keyword evidence="4 6" id="KW-0689">Ribosomal protein</keyword>
<comment type="caution">
    <text evidence="8">The sequence shown here is derived from an EMBL/GenBank/DDBJ whole genome shotgun (WGS) entry which is preliminary data.</text>
</comment>
<evidence type="ECO:0000256" key="5">
    <source>
        <dbReference type="ARBA" id="ARBA00023274"/>
    </source>
</evidence>
<comment type="similarity">
    <text evidence="1 6 7">Belongs to the universal ribosomal protein uS17 family.</text>
</comment>
<dbReference type="RefSeq" id="WP_131001675.1">
    <property type="nucleotide sequence ID" value="NZ_JBHSZR010000005.1"/>
</dbReference>
<dbReference type="InterPro" id="IPR012340">
    <property type="entry name" value="NA-bd_OB-fold"/>
</dbReference>
<dbReference type="Proteomes" id="UP000291613">
    <property type="component" value="Unassembled WGS sequence"/>
</dbReference>
<evidence type="ECO:0000256" key="1">
    <source>
        <dbReference type="ARBA" id="ARBA00010254"/>
    </source>
</evidence>
<dbReference type="GO" id="GO:0003735">
    <property type="term" value="F:structural constituent of ribosome"/>
    <property type="evidence" value="ECO:0007669"/>
    <property type="project" value="UniProtKB-UniRule"/>
</dbReference>
<dbReference type="EMBL" id="SIUB01000002">
    <property type="protein sequence ID" value="TBN54081.1"/>
    <property type="molecule type" value="Genomic_DNA"/>
</dbReference>
<dbReference type="AlphaFoldDB" id="A0A4Q9GL33"/>
<dbReference type="SUPFAM" id="SSF50249">
    <property type="entry name" value="Nucleic acid-binding proteins"/>
    <property type="match status" value="1"/>
</dbReference>
<dbReference type="InterPro" id="IPR000266">
    <property type="entry name" value="Ribosomal_uS17"/>
</dbReference>
<name>A0A4Q9GL33_9HYPH</name>
<keyword evidence="5 6" id="KW-0687">Ribonucleoprotein</keyword>
<dbReference type="PRINTS" id="PR00973">
    <property type="entry name" value="RIBOSOMALS17"/>
</dbReference>
<dbReference type="Gene3D" id="2.40.50.140">
    <property type="entry name" value="Nucleic acid-binding proteins"/>
    <property type="match status" value="1"/>
</dbReference>
<comment type="subunit">
    <text evidence="6">Part of the 30S ribosomal subunit.</text>
</comment>
<dbReference type="PROSITE" id="PS00056">
    <property type="entry name" value="RIBOSOMAL_S17"/>
    <property type="match status" value="1"/>
</dbReference>
<keyword evidence="2 6" id="KW-0699">rRNA-binding</keyword>
<evidence type="ECO:0000313" key="8">
    <source>
        <dbReference type="EMBL" id="TBN54081.1"/>
    </source>
</evidence>
<comment type="function">
    <text evidence="6">One of the primary rRNA binding proteins, it binds specifically to the 5'-end of 16S ribosomal RNA.</text>
</comment>
<keyword evidence="9" id="KW-1185">Reference proteome</keyword>
<keyword evidence="3 6" id="KW-0694">RNA-binding</keyword>
<organism evidence="8 9">
    <name type="scientific">Hansschlegelia quercus</name>
    <dbReference type="NCBI Taxonomy" id="2528245"/>
    <lineage>
        <taxon>Bacteria</taxon>
        <taxon>Pseudomonadati</taxon>
        <taxon>Pseudomonadota</taxon>
        <taxon>Alphaproteobacteria</taxon>
        <taxon>Hyphomicrobiales</taxon>
        <taxon>Methylopilaceae</taxon>
        <taxon>Hansschlegelia</taxon>
    </lineage>
</organism>
<dbReference type="GO" id="GO:0019843">
    <property type="term" value="F:rRNA binding"/>
    <property type="evidence" value="ECO:0007669"/>
    <property type="project" value="UniProtKB-UniRule"/>
</dbReference>
<evidence type="ECO:0000256" key="7">
    <source>
        <dbReference type="RuleBase" id="RU003872"/>
    </source>
</evidence>
<dbReference type="NCBIfam" id="NF004123">
    <property type="entry name" value="PRK05610.1"/>
    <property type="match status" value="1"/>
</dbReference>
<dbReference type="NCBIfam" id="TIGR03635">
    <property type="entry name" value="uS17_bact"/>
    <property type="match status" value="1"/>
</dbReference>
<accession>A0A4Q9GL33</accession>
<dbReference type="PANTHER" id="PTHR10744:SF1">
    <property type="entry name" value="SMALL RIBOSOMAL SUBUNIT PROTEIN US17M"/>
    <property type="match status" value="1"/>
</dbReference>
<gene>
    <name evidence="6" type="primary">rpsQ</name>
    <name evidence="8" type="ORF">EYR15_04270</name>
</gene>
<evidence type="ECO:0000256" key="4">
    <source>
        <dbReference type="ARBA" id="ARBA00022980"/>
    </source>
</evidence>
<dbReference type="PANTHER" id="PTHR10744">
    <property type="entry name" value="40S RIBOSOMAL PROTEIN S11 FAMILY MEMBER"/>
    <property type="match status" value="1"/>
</dbReference>
<evidence type="ECO:0000256" key="2">
    <source>
        <dbReference type="ARBA" id="ARBA00022730"/>
    </source>
</evidence>
<dbReference type="InterPro" id="IPR019984">
    <property type="entry name" value="Ribosomal_uS17_bact/chlr"/>
</dbReference>
<dbReference type="OrthoDB" id="9811714at2"/>
<evidence type="ECO:0000313" key="9">
    <source>
        <dbReference type="Proteomes" id="UP000291613"/>
    </source>
</evidence>
<dbReference type="GO" id="GO:0006412">
    <property type="term" value="P:translation"/>
    <property type="evidence" value="ECO:0007669"/>
    <property type="project" value="UniProtKB-UniRule"/>
</dbReference>
<dbReference type="Pfam" id="PF00366">
    <property type="entry name" value="Ribosomal_S17"/>
    <property type="match status" value="1"/>
</dbReference>
<dbReference type="CDD" id="cd00364">
    <property type="entry name" value="Ribosomal_uS17"/>
    <property type="match status" value="1"/>
</dbReference>
<evidence type="ECO:0000256" key="3">
    <source>
        <dbReference type="ARBA" id="ARBA00022884"/>
    </source>
</evidence>
<dbReference type="InterPro" id="IPR019979">
    <property type="entry name" value="Ribosomal_uS17_CS"/>
</dbReference>